<organism evidence="1 2">
    <name type="scientific">Jatropha curcas</name>
    <name type="common">Barbados nut</name>
    <dbReference type="NCBI Taxonomy" id="180498"/>
    <lineage>
        <taxon>Eukaryota</taxon>
        <taxon>Viridiplantae</taxon>
        <taxon>Streptophyta</taxon>
        <taxon>Embryophyta</taxon>
        <taxon>Tracheophyta</taxon>
        <taxon>Spermatophyta</taxon>
        <taxon>Magnoliopsida</taxon>
        <taxon>eudicotyledons</taxon>
        <taxon>Gunneridae</taxon>
        <taxon>Pentapetalae</taxon>
        <taxon>rosids</taxon>
        <taxon>fabids</taxon>
        <taxon>Malpighiales</taxon>
        <taxon>Euphorbiaceae</taxon>
        <taxon>Crotonoideae</taxon>
        <taxon>Jatropheae</taxon>
        <taxon>Jatropha</taxon>
    </lineage>
</organism>
<dbReference type="AlphaFoldDB" id="A0A067JFN0"/>
<name>A0A067JFN0_JATCU</name>
<sequence>MAQSSTEAADNHHGAAYPLFMSKVTIAQSGAFQIKLSRMAHPSRPIWRIQAVPSGTPKLAK</sequence>
<reference evidence="1 2" key="1">
    <citation type="journal article" date="2014" name="PLoS ONE">
        <title>Global Analysis of Gene Expression Profiles in Physic Nut (Jatropha curcas L.) Seedlings Exposed to Salt Stress.</title>
        <authorList>
            <person name="Zhang L."/>
            <person name="Zhang C."/>
            <person name="Wu P."/>
            <person name="Chen Y."/>
            <person name="Li M."/>
            <person name="Jiang H."/>
            <person name="Wu G."/>
        </authorList>
    </citation>
    <scope>NUCLEOTIDE SEQUENCE [LARGE SCALE GENOMIC DNA]</scope>
    <source>
        <strain evidence="2">cv. GZQX0401</strain>
        <tissue evidence="1">Young leaves</tissue>
    </source>
</reference>
<proteinExistence type="predicted"/>
<evidence type="ECO:0000313" key="1">
    <source>
        <dbReference type="EMBL" id="KDP21593.1"/>
    </source>
</evidence>
<accession>A0A067JFN0</accession>
<protein>
    <submittedName>
        <fullName evidence="1">Uncharacterized protein</fullName>
    </submittedName>
</protein>
<dbReference type="Proteomes" id="UP000027138">
    <property type="component" value="Unassembled WGS sequence"/>
</dbReference>
<keyword evidence="2" id="KW-1185">Reference proteome</keyword>
<dbReference type="EMBL" id="KK915622">
    <property type="protein sequence ID" value="KDP21593.1"/>
    <property type="molecule type" value="Genomic_DNA"/>
</dbReference>
<gene>
    <name evidence="1" type="ORF">JCGZ_03741</name>
</gene>
<evidence type="ECO:0000313" key="2">
    <source>
        <dbReference type="Proteomes" id="UP000027138"/>
    </source>
</evidence>